<feature type="transmembrane region" description="Helical" evidence="4">
    <location>
        <begin position="349"/>
        <end position="369"/>
    </location>
</feature>
<dbReference type="SMART" id="SM00342">
    <property type="entry name" value="HTH_ARAC"/>
    <property type="match status" value="1"/>
</dbReference>
<sequence length="556" mass="63845">MKCRLSFLFSGWKGLLAFAFLLSVYPLSSETPISIGGSGPSLNISTNIEYRHRDQEIRLCSEEALQDLKSREWHLNPMENVLRVRKTAKGAWLRSTLSNDSGLDLTKRLVFLSVNVPNAELCSYDSKGVLEKMELSDHSSLSLRGLISPYPNFIIRIPAHTTKTYYIHLDAYEEITYINFPLYLMDESFFGGVSVLRNSLIIGCILSSVLGVLLSFVYWYGFRQSAFLSFAGMVLVQLSGFYLLHSRTVHSLIGWENKLGYYFYYLFLTTSYFFFYSHLYHLAGLFKIRIRSVWFFVLGCFFALSFLLVPLFTPWAEERFFLLLGGMSVLVLYFYYVHSFLFKSSDPYARAYLASWCIFLGAFFLKATYHFDYNPFNWIAIFLAPAYLPVHAVIVTACLRKMIQARIWEGQGENKSIVRKSKVASIDVEGAVSKMKQLLEVDKVYLRHELKEEHLAKDLGIGNHQVSEIIKTEFKNTFPGLINLYRVEEAKKLLLEFPSMTTNEVRVRAGYSSKSAFHLEFKKITGQNPNAYRKDLLLRKETSPVNAQGEAFAPTE</sequence>
<protein>
    <submittedName>
        <fullName evidence="6">Helix-turn-helix domain-containing protein</fullName>
    </submittedName>
</protein>
<dbReference type="Gene3D" id="2.60.40.2380">
    <property type="match status" value="1"/>
</dbReference>
<feature type="transmembrane region" description="Helical" evidence="4">
    <location>
        <begin position="227"/>
        <end position="244"/>
    </location>
</feature>
<evidence type="ECO:0000256" key="3">
    <source>
        <dbReference type="ARBA" id="ARBA00023163"/>
    </source>
</evidence>
<dbReference type="Proteomes" id="UP000297946">
    <property type="component" value="Unassembled WGS sequence"/>
</dbReference>
<dbReference type="EMBL" id="RQER01000006">
    <property type="protein sequence ID" value="TGK01213.1"/>
    <property type="molecule type" value="Genomic_DNA"/>
</dbReference>
<comment type="caution">
    <text evidence="6">The sequence shown here is derived from an EMBL/GenBank/DDBJ whole genome shotgun (WGS) entry which is preliminary data.</text>
</comment>
<evidence type="ECO:0000256" key="2">
    <source>
        <dbReference type="ARBA" id="ARBA00023125"/>
    </source>
</evidence>
<evidence type="ECO:0000256" key="1">
    <source>
        <dbReference type="ARBA" id="ARBA00023015"/>
    </source>
</evidence>
<dbReference type="GO" id="GO:0003700">
    <property type="term" value="F:DNA-binding transcription factor activity"/>
    <property type="evidence" value="ECO:0007669"/>
    <property type="project" value="InterPro"/>
</dbReference>
<feature type="transmembrane region" description="Helical" evidence="4">
    <location>
        <begin position="319"/>
        <end position="337"/>
    </location>
</feature>
<dbReference type="GO" id="GO:0043565">
    <property type="term" value="F:sequence-specific DNA binding"/>
    <property type="evidence" value="ECO:0007669"/>
    <property type="project" value="InterPro"/>
</dbReference>
<dbReference type="InterPro" id="IPR009057">
    <property type="entry name" value="Homeodomain-like_sf"/>
</dbReference>
<keyword evidence="2" id="KW-0238">DNA-binding</keyword>
<dbReference type="RefSeq" id="WP_135645261.1">
    <property type="nucleotide sequence ID" value="NZ_RQER01000006.1"/>
</dbReference>
<evidence type="ECO:0000313" key="8">
    <source>
        <dbReference type="Proteomes" id="UP000297273"/>
    </source>
</evidence>
<keyword evidence="3" id="KW-0804">Transcription</keyword>
<feature type="domain" description="HTH araC/xylS-type" evidence="5">
    <location>
        <begin position="436"/>
        <end position="535"/>
    </location>
</feature>
<keyword evidence="8" id="KW-1185">Reference proteome</keyword>
<dbReference type="Pfam" id="PF12833">
    <property type="entry name" value="HTH_18"/>
    <property type="match status" value="1"/>
</dbReference>
<feature type="transmembrane region" description="Helical" evidence="4">
    <location>
        <begin position="293"/>
        <end position="313"/>
    </location>
</feature>
<dbReference type="PANTHER" id="PTHR43280:SF29">
    <property type="entry name" value="ARAC-FAMILY TRANSCRIPTIONAL REGULATOR"/>
    <property type="match status" value="1"/>
</dbReference>
<evidence type="ECO:0000256" key="4">
    <source>
        <dbReference type="SAM" id="Phobius"/>
    </source>
</evidence>
<dbReference type="AlphaFoldDB" id="A0A5F1ZXN0"/>
<evidence type="ECO:0000313" key="9">
    <source>
        <dbReference type="Proteomes" id="UP000297946"/>
    </source>
</evidence>
<dbReference type="Pfam" id="PF07696">
    <property type="entry name" value="7TMR-DISMED2"/>
    <property type="match status" value="1"/>
</dbReference>
<dbReference type="PROSITE" id="PS01124">
    <property type="entry name" value="HTH_ARAC_FAMILY_2"/>
    <property type="match status" value="1"/>
</dbReference>
<evidence type="ECO:0000259" key="5">
    <source>
        <dbReference type="PROSITE" id="PS01124"/>
    </source>
</evidence>
<evidence type="ECO:0000313" key="7">
    <source>
        <dbReference type="EMBL" id="TGL42337.1"/>
    </source>
</evidence>
<dbReference type="SUPFAM" id="SSF46689">
    <property type="entry name" value="Homeodomain-like"/>
    <property type="match status" value="1"/>
</dbReference>
<dbReference type="EMBL" id="RQGC01000004">
    <property type="protein sequence ID" value="TGL42337.1"/>
    <property type="molecule type" value="Genomic_DNA"/>
</dbReference>
<organism evidence="6 9">
    <name type="scientific">Leptospira langatensis</name>
    <dbReference type="NCBI Taxonomy" id="2484983"/>
    <lineage>
        <taxon>Bacteria</taxon>
        <taxon>Pseudomonadati</taxon>
        <taxon>Spirochaetota</taxon>
        <taxon>Spirochaetia</taxon>
        <taxon>Leptospirales</taxon>
        <taxon>Leptospiraceae</taxon>
        <taxon>Leptospira</taxon>
    </lineage>
</organism>
<feature type="transmembrane region" description="Helical" evidence="4">
    <location>
        <begin position="264"/>
        <end position="286"/>
    </location>
</feature>
<keyword evidence="1" id="KW-0805">Transcription regulation</keyword>
<dbReference type="OrthoDB" id="185320at2"/>
<dbReference type="InterPro" id="IPR011622">
    <property type="entry name" value="7TMR_DISM_rcpt_extracell_dom2"/>
</dbReference>
<dbReference type="Gene3D" id="1.10.10.60">
    <property type="entry name" value="Homeodomain-like"/>
    <property type="match status" value="1"/>
</dbReference>
<reference evidence="6 9" key="2">
    <citation type="journal article" date="2019" name="PLoS Negl. Trop. Dis.">
        <title>Revisiting the worldwide diversity of Leptospira species in the environment.</title>
        <authorList>
            <person name="Vincent A.T."/>
            <person name="Schiettekatte O."/>
            <person name="Bourhy P."/>
            <person name="Veyrier F.J."/>
            <person name="Picardeau M."/>
        </authorList>
    </citation>
    <scope>NUCLEOTIDE SEQUENCE [LARGE SCALE GENOMIC DNA]</scope>
    <source>
        <strain evidence="7">201702690</strain>
        <strain evidence="6 9">SSW18</strain>
    </source>
</reference>
<dbReference type="InterPro" id="IPR018060">
    <property type="entry name" value="HTH_AraC"/>
</dbReference>
<feature type="transmembrane region" description="Helical" evidence="4">
    <location>
        <begin position="375"/>
        <end position="399"/>
    </location>
</feature>
<reference evidence="7" key="1">
    <citation type="submission" date="2018-10" db="EMBL/GenBank/DDBJ databases">
        <authorList>
            <person name="Vincent A.T."/>
            <person name="Schiettekatte O."/>
            <person name="Bourhy P."/>
            <person name="Veyrier F.J."/>
            <person name="Picardeau M."/>
        </authorList>
    </citation>
    <scope>NUCLEOTIDE SEQUENCE</scope>
    <source>
        <strain evidence="7">201702690</strain>
    </source>
</reference>
<proteinExistence type="predicted"/>
<gene>
    <name evidence="6" type="ORF">EHO57_09710</name>
    <name evidence="7" type="ORF">EHQ53_09165</name>
</gene>
<keyword evidence="4" id="KW-0812">Transmembrane</keyword>
<evidence type="ECO:0000313" key="6">
    <source>
        <dbReference type="EMBL" id="TGK01213.1"/>
    </source>
</evidence>
<feature type="transmembrane region" description="Helical" evidence="4">
    <location>
        <begin position="200"/>
        <end position="220"/>
    </location>
</feature>
<name>A0A5F1ZXN0_9LEPT</name>
<dbReference type="PANTHER" id="PTHR43280">
    <property type="entry name" value="ARAC-FAMILY TRANSCRIPTIONAL REGULATOR"/>
    <property type="match status" value="1"/>
</dbReference>
<keyword evidence="4" id="KW-0472">Membrane</keyword>
<accession>A0A5F1ZXN0</accession>
<dbReference type="Proteomes" id="UP000297273">
    <property type="component" value="Unassembled WGS sequence"/>
</dbReference>
<keyword evidence="4" id="KW-1133">Transmembrane helix</keyword>